<dbReference type="EMBL" id="QMIF01000007">
    <property type="protein sequence ID" value="TVM33287.1"/>
    <property type="molecule type" value="Genomic_DNA"/>
</dbReference>
<dbReference type="NCBIfam" id="TIGR00007">
    <property type="entry name" value="1-(5-phosphoribosyl)-5-[(5-phosphoribosylamino)methylideneamino]imidazole-4-carboxamide isomerase"/>
    <property type="match status" value="1"/>
</dbReference>
<dbReference type="EMBL" id="CP039543">
    <property type="protein sequence ID" value="QJT07789.1"/>
    <property type="molecule type" value="Genomic_DNA"/>
</dbReference>
<evidence type="ECO:0000256" key="3">
    <source>
        <dbReference type="ARBA" id="ARBA00005133"/>
    </source>
</evidence>
<evidence type="ECO:0000256" key="10">
    <source>
        <dbReference type="RuleBase" id="RU003657"/>
    </source>
</evidence>
<dbReference type="InterPro" id="IPR023016">
    <property type="entry name" value="HisA/PriA"/>
</dbReference>
<dbReference type="PANTHER" id="PTHR43090:SF2">
    <property type="entry name" value="1-(5-PHOSPHORIBOSYL)-5-[(5-PHOSPHORIBOSYLAMINO)METHYLIDENEAMINO] IMIDAZOLE-4-CARBOXAMIDE ISOMERASE"/>
    <property type="match status" value="1"/>
</dbReference>
<evidence type="ECO:0000256" key="11">
    <source>
        <dbReference type="RuleBase" id="RU003658"/>
    </source>
</evidence>
<dbReference type="Gene3D" id="3.20.20.70">
    <property type="entry name" value="Aldolase class I"/>
    <property type="match status" value="1"/>
</dbReference>
<dbReference type="InterPro" id="IPR006062">
    <property type="entry name" value="His_biosynth"/>
</dbReference>
<dbReference type="Pfam" id="PF00977">
    <property type="entry name" value="His_biosynth"/>
    <property type="match status" value="1"/>
</dbReference>
<dbReference type="InterPro" id="IPR006063">
    <property type="entry name" value="HisA_bact_arch"/>
</dbReference>
<keyword evidence="7 9" id="KW-0368">Histidine biosynthesis</keyword>
<dbReference type="UniPathway" id="UPA00031">
    <property type="reaction ID" value="UER00009"/>
</dbReference>
<evidence type="ECO:0000256" key="8">
    <source>
        <dbReference type="ARBA" id="ARBA00023235"/>
    </source>
</evidence>
<keyword evidence="15" id="KW-1185">Reference proteome</keyword>
<keyword evidence="6 9" id="KW-0028">Amino-acid biosynthesis</keyword>
<evidence type="ECO:0000256" key="6">
    <source>
        <dbReference type="ARBA" id="ARBA00022605"/>
    </source>
</evidence>
<dbReference type="CDD" id="cd04732">
    <property type="entry name" value="HisA"/>
    <property type="match status" value="1"/>
</dbReference>
<sequence length="247" mass="26013">MILFPAVDIKDGRCVRLKQGLADQVTVFSDDPTAMARHWVDLGSDWLHVIDLDGAFSGKPVNEALIRAICSGQGMEKTPSVQLGGGIRDLDTAKSYVDAGVTRLIIGTMALEDPAGFEKLCAALPGRIGVSLDAVDGKLKTRGWVEDSGLTATEALPRLVDAGAAFIIYTDISRDGMHSGVNLEAMTALVEASAVPVLAAGGVSTLADIETLYPLQDKGLQGVITGRAIYEGTLDFSEALAWLRAKG</sequence>
<dbReference type="GO" id="GO:0000162">
    <property type="term" value="P:L-tryptophan biosynthetic process"/>
    <property type="evidence" value="ECO:0007669"/>
    <property type="project" value="TreeGrafter"/>
</dbReference>
<comment type="pathway">
    <text evidence="3 9 11">Amino-acid biosynthesis; L-histidine biosynthesis; L-histidine from 5-phospho-alpha-D-ribose 1-diphosphate: step 4/9.</text>
</comment>
<dbReference type="FunFam" id="3.20.20.70:FF:000009">
    <property type="entry name" value="1-(5-phosphoribosyl)-5-[(5-phosphoribosylamino)methylideneamino] imidazole-4-carboxamide isomerase"/>
    <property type="match status" value="1"/>
</dbReference>
<dbReference type="GO" id="GO:0003949">
    <property type="term" value="F:1-(5-phosphoribosyl)-5-[(5-phosphoribosylamino)methylideneamino]imidazole-4-carboxamide isomerase activity"/>
    <property type="evidence" value="ECO:0007669"/>
    <property type="project" value="UniProtKB-UniRule"/>
</dbReference>
<dbReference type="InterPro" id="IPR011060">
    <property type="entry name" value="RibuloseP-bd_barrel"/>
</dbReference>
<evidence type="ECO:0000313" key="15">
    <source>
        <dbReference type="Proteomes" id="UP000503251"/>
    </source>
</evidence>
<dbReference type="InterPro" id="IPR013785">
    <property type="entry name" value="Aldolase_TIM"/>
</dbReference>
<feature type="active site" description="Proton donor" evidence="9">
    <location>
        <position position="133"/>
    </location>
</feature>
<organism evidence="13 14">
    <name type="scientific">Oceanidesulfovibrio marinus</name>
    <dbReference type="NCBI Taxonomy" id="370038"/>
    <lineage>
        <taxon>Bacteria</taxon>
        <taxon>Pseudomonadati</taxon>
        <taxon>Thermodesulfobacteriota</taxon>
        <taxon>Desulfovibrionia</taxon>
        <taxon>Desulfovibrionales</taxon>
        <taxon>Desulfovibrionaceae</taxon>
        <taxon>Oceanidesulfovibrio</taxon>
    </lineage>
</organism>
<evidence type="ECO:0000256" key="2">
    <source>
        <dbReference type="ARBA" id="ARBA00004496"/>
    </source>
</evidence>
<evidence type="ECO:0000256" key="5">
    <source>
        <dbReference type="ARBA" id="ARBA00022490"/>
    </source>
</evidence>
<keyword evidence="8 9" id="KW-0413">Isomerase</keyword>
<dbReference type="RefSeq" id="WP_144305511.1">
    <property type="nucleotide sequence ID" value="NZ_CP039543.1"/>
</dbReference>
<accession>A0A6P1ZFK2</accession>
<proteinExistence type="inferred from homology"/>
<evidence type="ECO:0000256" key="1">
    <source>
        <dbReference type="ARBA" id="ARBA00000901"/>
    </source>
</evidence>
<dbReference type="GO" id="GO:0000105">
    <property type="term" value="P:L-histidine biosynthetic process"/>
    <property type="evidence" value="ECO:0007669"/>
    <property type="project" value="UniProtKB-UniRule"/>
</dbReference>
<evidence type="ECO:0000256" key="9">
    <source>
        <dbReference type="HAMAP-Rule" id="MF_01014"/>
    </source>
</evidence>
<evidence type="ECO:0000313" key="13">
    <source>
        <dbReference type="EMBL" id="TVM33287.1"/>
    </source>
</evidence>
<evidence type="ECO:0000313" key="14">
    <source>
        <dbReference type="Proteomes" id="UP000434052"/>
    </source>
</evidence>
<comment type="subcellular location">
    <subcellularLocation>
        <location evidence="2 9 11">Cytoplasm</location>
    </subcellularLocation>
</comment>
<dbReference type="OrthoDB" id="9807749at2"/>
<dbReference type="EC" id="5.3.1.16" evidence="9 11"/>
<dbReference type="Proteomes" id="UP000503251">
    <property type="component" value="Chromosome"/>
</dbReference>
<reference evidence="12 15" key="2">
    <citation type="submission" date="2019-04" db="EMBL/GenBank/DDBJ databases">
        <title>Isolation and culture of sulfate reducing bacteria from the cold seep of the South China Sea.</title>
        <authorList>
            <person name="Sun C."/>
            <person name="Liu R."/>
        </authorList>
    </citation>
    <scope>NUCLEOTIDE SEQUENCE [LARGE SCALE GENOMIC DNA]</scope>
    <source>
        <strain evidence="12 15">CS1</strain>
    </source>
</reference>
<evidence type="ECO:0000256" key="4">
    <source>
        <dbReference type="ARBA" id="ARBA00009667"/>
    </source>
</evidence>
<protein>
    <recommendedName>
        <fullName evidence="9 11">1-(5-phosphoribosyl)-5-[(5-phosphoribosylamino)methylideneamino] imidazole-4-carboxamide isomerase</fullName>
        <ecNumber evidence="9 11">5.3.1.16</ecNumber>
    </recommendedName>
    <alternativeName>
        <fullName evidence="9">Phosphoribosylformimino-5-aminoimidazole carboxamide ribotide isomerase</fullName>
    </alternativeName>
</protein>
<dbReference type="SUPFAM" id="SSF51366">
    <property type="entry name" value="Ribulose-phoshate binding barrel"/>
    <property type="match status" value="1"/>
</dbReference>
<dbReference type="Proteomes" id="UP000434052">
    <property type="component" value="Unassembled WGS sequence"/>
</dbReference>
<feature type="active site" description="Proton acceptor" evidence="9">
    <location>
        <position position="8"/>
    </location>
</feature>
<evidence type="ECO:0000313" key="12">
    <source>
        <dbReference type="EMBL" id="QJT07789.1"/>
    </source>
</evidence>
<evidence type="ECO:0000256" key="7">
    <source>
        <dbReference type="ARBA" id="ARBA00023102"/>
    </source>
</evidence>
<comment type="similarity">
    <text evidence="4 9 10">Belongs to the HisA/HisF family.</text>
</comment>
<name>A0A6P1ZFK2_9BACT</name>
<reference evidence="13 14" key="1">
    <citation type="submission" date="2018-06" db="EMBL/GenBank/DDBJ databases">
        <title>Complete genome of Desulfovibrio marinus P48SEP.</title>
        <authorList>
            <person name="Crispim J.S."/>
            <person name="Vidigal P.M.P."/>
            <person name="Silva L.C.F."/>
            <person name="Araujo L.C."/>
            <person name="Laguardia C.N."/>
            <person name="Dias R.S."/>
            <person name="Sousa M.P."/>
            <person name="Paula S.O."/>
            <person name="Silva C."/>
        </authorList>
    </citation>
    <scope>NUCLEOTIDE SEQUENCE [LARGE SCALE GENOMIC DNA]</scope>
    <source>
        <strain evidence="13 14">P48SEP</strain>
    </source>
</reference>
<gene>
    <name evidence="9 13" type="primary">hisA</name>
    <name evidence="13" type="ORF">DQK91_11485</name>
    <name evidence="12" type="ORF">E8L03_02080</name>
</gene>
<dbReference type="PANTHER" id="PTHR43090">
    <property type="entry name" value="1-(5-PHOSPHORIBOSYL)-5-[(5-PHOSPHORIBOSYLAMINO)METHYLIDENEAMINO] IMIDAZOLE-4-CARBOXAMIDE ISOMERASE"/>
    <property type="match status" value="1"/>
</dbReference>
<keyword evidence="5 9" id="KW-0963">Cytoplasm</keyword>
<comment type="catalytic activity">
    <reaction evidence="1 9 11">
        <text>1-(5-phospho-beta-D-ribosyl)-5-[(5-phospho-beta-D-ribosylamino)methylideneamino]imidazole-4-carboxamide = 5-[(5-phospho-1-deoxy-D-ribulos-1-ylimino)methylamino]-1-(5-phospho-beta-D-ribosyl)imidazole-4-carboxamide</text>
        <dbReference type="Rhea" id="RHEA:15469"/>
        <dbReference type="ChEBI" id="CHEBI:58435"/>
        <dbReference type="ChEBI" id="CHEBI:58525"/>
        <dbReference type="EC" id="5.3.1.16"/>
    </reaction>
</comment>
<dbReference type="AlphaFoldDB" id="A0A6P1ZFK2"/>
<dbReference type="HAMAP" id="MF_01014">
    <property type="entry name" value="HisA"/>
    <property type="match status" value="1"/>
</dbReference>
<dbReference type="GO" id="GO:0005737">
    <property type="term" value="C:cytoplasm"/>
    <property type="evidence" value="ECO:0007669"/>
    <property type="project" value="UniProtKB-SubCell"/>
</dbReference>
<dbReference type="InterPro" id="IPR044524">
    <property type="entry name" value="Isoase_HisA-like"/>
</dbReference>